<reference evidence="6 7" key="1">
    <citation type="submission" date="2019-06" db="EMBL/GenBank/DDBJ databases">
        <title>Sequencing the genomes of 1000 actinobacteria strains.</title>
        <authorList>
            <person name="Klenk H.-P."/>
        </authorList>
    </citation>
    <scope>NUCLEOTIDE SEQUENCE [LARGE SCALE GENOMIC DNA]</scope>
    <source>
        <strain evidence="6 7">DSM 24683</strain>
    </source>
</reference>
<feature type="active site" description="Proton acceptor" evidence="4">
    <location>
        <position position="358"/>
    </location>
</feature>
<dbReference type="Proteomes" id="UP000318380">
    <property type="component" value="Unassembled WGS sequence"/>
</dbReference>
<protein>
    <submittedName>
        <fullName evidence="6">Pimeloyl-ACP methyl ester carboxylesterase</fullName>
    </submittedName>
</protein>
<evidence type="ECO:0000256" key="1">
    <source>
        <dbReference type="ARBA" id="ARBA00010088"/>
    </source>
</evidence>
<dbReference type="InterPro" id="IPR000639">
    <property type="entry name" value="Epox_hydrolase-like"/>
</dbReference>
<dbReference type="AlphaFoldDB" id="A0A561BKQ0"/>
<organism evidence="6 7">
    <name type="scientific">Kribbella amoyensis</name>
    <dbReference type="NCBI Taxonomy" id="996641"/>
    <lineage>
        <taxon>Bacteria</taxon>
        <taxon>Bacillati</taxon>
        <taxon>Actinomycetota</taxon>
        <taxon>Actinomycetes</taxon>
        <taxon>Propionibacteriales</taxon>
        <taxon>Kribbellaceae</taxon>
        <taxon>Kribbella</taxon>
    </lineage>
</organism>
<gene>
    <name evidence="6" type="ORF">FB561_0509</name>
</gene>
<proteinExistence type="inferred from homology"/>
<dbReference type="InterPro" id="IPR010497">
    <property type="entry name" value="Epoxide_hydro_N"/>
</dbReference>
<dbReference type="PANTHER" id="PTHR21661">
    <property type="entry name" value="EPOXIDE HYDROLASE 1-RELATED"/>
    <property type="match status" value="1"/>
</dbReference>
<accession>A0A561BKQ0</accession>
<dbReference type="PANTHER" id="PTHR21661:SF35">
    <property type="entry name" value="EPOXIDE HYDROLASE"/>
    <property type="match status" value="1"/>
</dbReference>
<evidence type="ECO:0000256" key="4">
    <source>
        <dbReference type="PIRSR" id="PIRSR001112-1"/>
    </source>
</evidence>
<comment type="caution">
    <text evidence="6">The sequence shown here is derived from an EMBL/GenBank/DDBJ whole genome shotgun (WGS) entry which is preliminary data.</text>
</comment>
<evidence type="ECO:0000259" key="5">
    <source>
        <dbReference type="Pfam" id="PF06441"/>
    </source>
</evidence>
<keyword evidence="2" id="KW-0058">Aromatic hydrocarbons catabolism</keyword>
<dbReference type="OrthoDB" id="4654311at2"/>
<keyword evidence="3" id="KW-0378">Hydrolase</keyword>
<evidence type="ECO:0000313" key="6">
    <source>
        <dbReference type="EMBL" id="TWD79451.1"/>
    </source>
</evidence>
<feature type="active site" description="Proton donor" evidence="4">
    <location>
        <position position="309"/>
    </location>
</feature>
<feature type="domain" description="Epoxide hydrolase N-terminal" evidence="5">
    <location>
        <begin position="2"/>
        <end position="107"/>
    </location>
</feature>
<keyword evidence="7" id="KW-1185">Reference proteome</keyword>
<dbReference type="EMBL" id="VIVK01000001">
    <property type="protein sequence ID" value="TWD79451.1"/>
    <property type="molecule type" value="Genomic_DNA"/>
</dbReference>
<evidence type="ECO:0000313" key="7">
    <source>
        <dbReference type="Proteomes" id="UP000318380"/>
    </source>
</evidence>
<sequence>MITPFTLDIPQHDLDDLQRRLDQARLPAPLPGDDWDTGVPVGWLSELVEYWRTKYDWRAEERRINEFPQYTTEIDGQRIHFLHVRSAEPDALPLVLTHGWPGSFVEFLDLIGPLTDPVAYGGSAADAFHVVVPSLPGFGFSGPVRESGWSPVRIAKTWATLMERLGYDRYGLQGGDIGAAVSPEVGRVAREHVVGVHVNGAPGLPPFPLPDEELAQLTPIEQDRIARIGAFMQEEFGYIAIQSTRPQTLAYGLTDSPVGQLAWLMDKFREWTHPRPTLPEAIIDRDRLLTNAMVYWLTGTAGSAGYVGYAQDQAWGPAKENSGVPTGVLVLAHDVGIRRYAERENTITRWTDADHGGHFAALEEPELLLTEVRTFFRDLR</sequence>
<name>A0A561BKQ0_9ACTN</name>
<dbReference type="InterPro" id="IPR016292">
    <property type="entry name" value="Epoxide_hydrolase"/>
</dbReference>
<dbReference type="SUPFAM" id="SSF53474">
    <property type="entry name" value="alpha/beta-Hydrolases"/>
    <property type="match status" value="1"/>
</dbReference>
<dbReference type="GO" id="GO:0097176">
    <property type="term" value="P:epoxide metabolic process"/>
    <property type="evidence" value="ECO:0007669"/>
    <property type="project" value="TreeGrafter"/>
</dbReference>
<dbReference type="InterPro" id="IPR029058">
    <property type="entry name" value="AB_hydrolase_fold"/>
</dbReference>
<dbReference type="Gene3D" id="3.40.50.1820">
    <property type="entry name" value="alpha/beta hydrolase"/>
    <property type="match status" value="1"/>
</dbReference>
<dbReference type="GO" id="GO:0004301">
    <property type="term" value="F:epoxide hydrolase activity"/>
    <property type="evidence" value="ECO:0007669"/>
    <property type="project" value="TreeGrafter"/>
</dbReference>
<dbReference type="Pfam" id="PF06441">
    <property type="entry name" value="EHN"/>
    <property type="match status" value="1"/>
</dbReference>
<dbReference type="PRINTS" id="PR00412">
    <property type="entry name" value="EPOXHYDRLASE"/>
</dbReference>
<comment type="similarity">
    <text evidence="1">Belongs to the peptidase S33 family.</text>
</comment>
<dbReference type="RefSeq" id="WP_145802598.1">
    <property type="nucleotide sequence ID" value="NZ_VIVK01000001.1"/>
</dbReference>
<evidence type="ECO:0000256" key="2">
    <source>
        <dbReference type="ARBA" id="ARBA00022797"/>
    </source>
</evidence>
<dbReference type="PIRSF" id="PIRSF001112">
    <property type="entry name" value="Epoxide_hydrolase"/>
    <property type="match status" value="1"/>
</dbReference>
<feature type="active site" description="Nucleophile" evidence="4">
    <location>
        <position position="176"/>
    </location>
</feature>
<evidence type="ECO:0000256" key="3">
    <source>
        <dbReference type="ARBA" id="ARBA00022801"/>
    </source>
</evidence>